<feature type="transmembrane region" description="Helical" evidence="1">
    <location>
        <begin position="307"/>
        <end position="331"/>
    </location>
</feature>
<dbReference type="InterPro" id="IPR036259">
    <property type="entry name" value="MFS_trans_sf"/>
</dbReference>
<dbReference type="EMBL" id="CVRI01000054">
    <property type="protein sequence ID" value="CRL00633.1"/>
    <property type="molecule type" value="Genomic_DNA"/>
</dbReference>
<sequence length="559" mass="61972">MSLFSASIVIALCRRKSTRLVAVIGGLVLALGVLFASFATLLHQVALSYCIVVGFGASLVRDSSAVMIGHYFKRRRQFVEMIVMAGEGVGIALFSVILKEGVGKIGWRLGLQCVTVLVSLSFFMGLLYRPASLYHPQRRAILHLKNSRKKVKEKKSHIQTPKPPFVDFSPLRSSTVRMLCILAAIGAFGVYTPVFFLSFYGFHDGYDMQDLVLLQTFLGLSLAVGIVASGSSINKTCQIASSRKIRISRQYVCQGCVVLVSISIVIFSTLSNGYHTLCIVTWMYGLGLGGYRYSLKMLALERVRGKFFTRAWGFIKGAESIPVLISIPLTGFLNDASLTTGKAGYYICSALTAISAVLMFFIGYPKNTAKYSANGSIISRFNGTSTDCGSSIRCNNQWPQAYYPSTECAQTTPHHHHHFPPQYNQQFSAVNGSNAIHYNCRASVPPPHGRLQKSLSFAFQTPAMMNEWYHQGCQNQLNSINYPHRSYSRCDMFTPQHINAQSTPNHVNGMNSRSRSVPEGLAHPNGDINWNYNRTIGPNFYRTQPRQPIQVLEQITTSV</sequence>
<feature type="transmembrane region" description="Helical" evidence="1">
    <location>
        <begin position="274"/>
        <end position="295"/>
    </location>
</feature>
<evidence type="ECO:0000256" key="1">
    <source>
        <dbReference type="SAM" id="Phobius"/>
    </source>
</evidence>
<dbReference type="GO" id="GO:0022857">
    <property type="term" value="F:transmembrane transporter activity"/>
    <property type="evidence" value="ECO:0007669"/>
    <property type="project" value="InterPro"/>
</dbReference>
<feature type="transmembrane region" description="Helical" evidence="1">
    <location>
        <begin position="251"/>
        <end position="268"/>
    </location>
</feature>
<proteinExistence type="predicted"/>
<feature type="transmembrane region" description="Helical" evidence="1">
    <location>
        <begin position="179"/>
        <end position="200"/>
    </location>
</feature>
<dbReference type="Pfam" id="PF07690">
    <property type="entry name" value="MFS_1"/>
    <property type="match status" value="1"/>
</dbReference>
<feature type="transmembrane region" description="Helical" evidence="1">
    <location>
        <begin position="20"/>
        <end position="40"/>
    </location>
</feature>
<gene>
    <name evidence="2" type="ORF">CLUMA_CG013893</name>
</gene>
<dbReference type="AlphaFoldDB" id="A0A1J1IQ52"/>
<protein>
    <submittedName>
        <fullName evidence="2">CLUMA_CG013893, isoform A</fullName>
    </submittedName>
</protein>
<keyword evidence="1" id="KW-0472">Membrane</keyword>
<dbReference type="Gene3D" id="1.20.1250.20">
    <property type="entry name" value="MFS general substrate transporter like domains"/>
    <property type="match status" value="1"/>
</dbReference>
<name>A0A1J1IQ52_9DIPT</name>
<dbReference type="InterPro" id="IPR050327">
    <property type="entry name" value="Proton-linked_MCT"/>
</dbReference>
<dbReference type="PANTHER" id="PTHR11360:SF93">
    <property type="entry name" value="MONOCARBOXYLATE TRANSPORTER 7-LIKE PROTEIN"/>
    <property type="match status" value="1"/>
</dbReference>
<dbReference type="SUPFAM" id="SSF103473">
    <property type="entry name" value="MFS general substrate transporter"/>
    <property type="match status" value="1"/>
</dbReference>
<dbReference type="OrthoDB" id="6499973at2759"/>
<organism evidence="2 3">
    <name type="scientific">Clunio marinus</name>
    <dbReference type="NCBI Taxonomy" id="568069"/>
    <lineage>
        <taxon>Eukaryota</taxon>
        <taxon>Metazoa</taxon>
        <taxon>Ecdysozoa</taxon>
        <taxon>Arthropoda</taxon>
        <taxon>Hexapoda</taxon>
        <taxon>Insecta</taxon>
        <taxon>Pterygota</taxon>
        <taxon>Neoptera</taxon>
        <taxon>Endopterygota</taxon>
        <taxon>Diptera</taxon>
        <taxon>Nematocera</taxon>
        <taxon>Chironomoidea</taxon>
        <taxon>Chironomidae</taxon>
        <taxon>Clunio</taxon>
    </lineage>
</organism>
<dbReference type="PANTHER" id="PTHR11360">
    <property type="entry name" value="MONOCARBOXYLATE TRANSPORTER"/>
    <property type="match status" value="1"/>
</dbReference>
<keyword evidence="3" id="KW-1185">Reference proteome</keyword>
<dbReference type="STRING" id="568069.A0A1J1IQ52"/>
<evidence type="ECO:0000313" key="2">
    <source>
        <dbReference type="EMBL" id="CRL00633.1"/>
    </source>
</evidence>
<accession>A0A1J1IQ52</accession>
<dbReference type="Proteomes" id="UP000183832">
    <property type="component" value="Unassembled WGS sequence"/>
</dbReference>
<feature type="transmembrane region" description="Helical" evidence="1">
    <location>
        <begin position="46"/>
        <end position="66"/>
    </location>
</feature>
<evidence type="ECO:0000313" key="3">
    <source>
        <dbReference type="Proteomes" id="UP000183832"/>
    </source>
</evidence>
<keyword evidence="1" id="KW-1133">Transmembrane helix</keyword>
<keyword evidence="1" id="KW-0812">Transmembrane</keyword>
<feature type="transmembrane region" description="Helical" evidence="1">
    <location>
        <begin position="343"/>
        <end position="364"/>
    </location>
</feature>
<reference evidence="2 3" key="1">
    <citation type="submission" date="2015-04" db="EMBL/GenBank/DDBJ databases">
        <authorList>
            <person name="Syromyatnikov M.Y."/>
            <person name="Popov V.N."/>
        </authorList>
    </citation>
    <scope>NUCLEOTIDE SEQUENCE [LARGE SCALE GENOMIC DNA]</scope>
</reference>
<feature type="transmembrane region" description="Helical" evidence="1">
    <location>
        <begin position="78"/>
        <end position="97"/>
    </location>
</feature>
<dbReference type="InterPro" id="IPR011701">
    <property type="entry name" value="MFS"/>
</dbReference>
<feature type="transmembrane region" description="Helical" evidence="1">
    <location>
        <begin position="212"/>
        <end position="230"/>
    </location>
</feature>
<feature type="transmembrane region" description="Helical" evidence="1">
    <location>
        <begin position="109"/>
        <end position="128"/>
    </location>
</feature>